<dbReference type="Pfam" id="PF00266">
    <property type="entry name" value="Aminotran_5"/>
    <property type="match status" value="1"/>
</dbReference>
<dbReference type="InterPro" id="IPR015424">
    <property type="entry name" value="PyrdxlP-dep_Trfase"/>
</dbReference>
<dbReference type="PANTHER" id="PTHR11601:SF34">
    <property type="entry name" value="CYSTEINE DESULFURASE"/>
    <property type="match status" value="1"/>
</dbReference>
<gene>
    <name evidence="4" type="ORF">UFOPK1852_00574</name>
</gene>
<sequence>MVRVTGNFTSQSPLHPAANSLLLDAFGQGWADPAKIGDHSARTAILRNEAIESLASNLNLHPTELEVIGEPRLGQHLAISGLLNKSRELVHSEVDRRSVFAVGIDHQNNGGSTRVLKVNISGQVLCEGELPKSASSQSVLAIQGANIETGVTQEVDQVIDLLNPTFVALDYTAAANLKLPMRWDSAIFDATSWQGPAGIGILAIRNSVEWKNPLPNLGIRRTPESSSLPLLLASAVALDAWLAEEVIEQARLAKLNSEIRTALSAQELGITFAGTSNNSLAQTIALNVAGCVGEDLVRQLNEAGYVLDSGSACTAAQMQPSHVLSAMGIKSEGNLRITLHHGVTDAEVKELIAAITSVVLKSR</sequence>
<evidence type="ECO:0000256" key="2">
    <source>
        <dbReference type="ARBA" id="ARBA00006490"/>
    </source>
</evidence>
<dbReference type="SUPFAM" id="SSF53383">
    <property type="entry name" value="PLP-dependent transferases"/>
    <property type="match status" value="1"/>
</dbReference>
<comment type="similarity">
    <text evidence="2">Belongs to the class-V pyridoxal-phosphate-dependent aminotransferase family. NifS/IscS subfamily.</text>
</comment>
<feature type="domain" description="Aminotransferase class V" evidence="3">
    <location>
        <begin position="78"/>
        <end position="351"/>
    </location>
</feature>
<dbReference type="InterPro" id="IPR015421">
    <property type="entry name" value="PyrdxlP-dep_Trfase_major"/>
</dbReference>
<reference evidence="4" key="1">
    <citation type="submission" date="2020-05" db="EMBL/GenBank/DDBJ databases">
        <authorList>
            <person name="Chiriac C."/>
            <person name="Salcher M."/>
            <person name="Ghai R."/>
            <person name="Kavagutti S V."/>
        </authorList>
    </citation>
    <scope>NUCLEOTIDE SEQUENCE</scope>
</reference>
<dbReference type="EMBL" id="CAEZUS010000071">
    <property type="protein sequence ID" value="CAB4609096.1"/>
    <property type="molecule type" value="Genomic_DNA"/>
</dbReference>
<dbReference type="AlphaFoldDB" id="A0A6J6H7S1"/>
<name>A0A6J6H7S1_9ZZZZ</name>
<accession>A0A6J6H7S1</accession>
<evidence type="ECO:0000259" key="3">
    <source>
        <dbReference type="Pfam" id="PF00266"/>
    </source>
</evidence>
<dbReference type="Gene3D" id="3.40.640.10">
    <property type="entry name" value="Type I PLP-dependent aspartate aminotransferase-like (Major domain)"/>
    <property type="match status" value="1"/>
</dbReference>
<proteinExistence type="inferred from homology"/>
<evidence type="ECO:0000313" key="4">
    <source>
        <dbReference type="EMBL" id="CAB4609096.1"/>
    </source>
</evidence>
<comment type="cofactor">
    <cofactor evidence="1">
        <name>pyridoxal 5'-phosphate</name>
        <dbReference type="ChEBI" id="CHEBI:597326"/>
    </cofactor>
</comment>
<protein>
    <submittedName>
        <fullName evidence="4">Unannotated protein</fullName>
    </submittedName>
</protein>
<evidence type="ECO:0000256" key="1">
    <source>
        <dbReference type="ARBA" id="ARBA00001933"/>
    </source>
</evidence>
<dbReference type="PANTHER" id="PTHR11601">
    <property type="entry name" value="CYSTEINE DESULFURYLASE FAMILY MEMBER"/>
    <property type="match status" value="1"/>
</dbReference>
<dbReference type="InterPro" id="IPR015422">
    <property type="entry name" value="PyrdxlP-dep_Trfase_small"/>
</dbReference>
<dbReference type="InterPro" id="IPR000192">
    <property type="entry name" value="Aminotrans_V_dom"/>
</dbReference>
<dbReference type="Gene3D" id="3.90.1150.10">
    <property type="entry name" value="Aspartate Aminotransferase, domain 1"/>
    <property type="match status" value="1"/>
</dbReference>
<organism evidence="4">
    <name type="scientific">freshwater metagenome</name>
    <dbReference type="NCBI Taxonomy" id="449393"/>
    <lineage>
        <taxon>unclassified sequences</taxon>
        <taxon>metagenomes</taxon>
        <taxon>ecological metagenomes</taxon>
    </lineage>
</organism>